<dbReference type="PANTHER" id="PTHR39159:SF1">
    <property type="entry name" value="UPF0374 PROTEIN YGAC"/>
    <property type="match status" value="1"/>
</dbReference>
<comment type="caution">
    <text evidence="4">The sequence shown here is derived from an EMBL/GenBank/DDBJ whole genome shotgun (WGS) entry which is preliminary data.</text>
</comment>
<dbReference type="Proteomes" id="UP000291189">
    <property type="component" value="Unassembled WGS sequence"/>
</dbReference>
<accession>A0A4V1Z206</accession>
<reference evidence="4 5" key="1">
    <citation type="submission" date="2019-01" db="EMBL/GenBank/DDBJ databases">
        <title>Nocardioides guangzhouensis sp. nov., an actinobacterium isolated from soil.</title>
        <authorList>
            <person name="Fu Y."/>
            <person name="Cai Y."/>
            <person name="Lin Z."/>
            <person name="Chen P."/>
        </authorList>
    </citation>
    <scope>NUCLEOTIDE SEQUENCE [LARGE SCALE GENOMIC DNA]</scope>
    <source>
        <strain evidence="4 5">NBRC 105384</strain>
    </source>
</reference>
<name>A0A4V1Z206_9ACTN</name>
<gene>
    <name evidence="4" type="ORF">ETU37_07100</name>
</gene>
<evidence type="ECO:0000256" key="2">
    <source>
        <dbReference type="SAM" id="MobiDB-lite"/>
    </source>
</evidence>
<dbReference type="GO" id="GO:0016787">
    <property type="term" value="F:hydrolase activity"/>
    <property type="evidence" value="ECO:0007669"/>
    <property type="project" value="UniProtKB-KW"/>
</dbReference>
<evidence type="ECO:0000313" key="5">
    <source>
        <dbReference type="Proteomes" id="UP000291189"/>
    </source>
</evidence>
<sequence>MAAATRRGDGYVARPGAVRSVVVAGAVTPGPRHRAPDLFPPGGVARGTIAAMPRTTETTDTPPRRPSGTPPFWQPGEQVWWRYLRPGWRPGDPQTVHPVTVVRDDADALVAWIAPGTPVARPERPDGRSMRDAPIEEMFTAPRVQRWGTWFGRGNIRYAPTGRPWSVWLFWADDGRFDGWYVNLEDPHVRDDRNLWTRDHVLDVEVEPDGTITMKDEHELVAAVEQGRFTQDEADRIHAAARDAIAEVEAGRPPYSEGWAAFRPDPTWPVPDLPPDLRP</sequence>
<feature type="domain" description="DUF402" evidence="3">
    <location>
        <begin position="132"/>
        <end position="251"/>
    </location>
</feature>
<dbReference type="AlphaFoldDB" id="A0A4V1Z206"/>
<dbReference type="InterPro" id="IPR007295">
    <property type="entry name" value="DUF402"/>
</dbReference>
<feature type="region of interest" description="Disordered" evidence="2">
    <location>
        <begin position="50"/>
        <end position="72"/>
    </location>
</feature>
<dbReference type="OrthoDB" id="3815685at2"/>
<organism evidence="4 5">
    <name type="scientific">Nocardioides iriomotensis</name>
    <dbReference type="NCBI Taxonomy" id="715784"/>
    <lineage>
        <taxon>Bacteria</taxon>
        <taxon>Bacillati</taxon>
        <taxon>Actinomycetota</taxon>
        <taxon>Actinomycetes</taxon>
        <taxon>Propionibacteriales</taxon>
        <taxon>Nocardioidaceae</taxon>
        <taxon>Nocardioides</taxon>
    </lineage>
</organism>
<proteinExistence type="predicted"/>
<feature type="compositionally biased region" description="Pro residues" evidence="2">
    <location>
        <begin position="266"/>
        <end position="279"/>
    </location>
</feature>
<keyword evidence="1" id="KW-0378">Hydrolase</keyword>
<dbReference type="Pfam" id="PF04167">
    <property type="entry name" value="DUF402"/>
    <property type="match status" value="1"/>
</dbReference>
<evidence type="ECO:0000313" key="4">
    <source>
        <dbReference type="EMBL" id="RYU12736.1"/>
    </source>
</evidence>
<keyword evidence="5" id="KW-1185">Reference proteome</keyword>
<dbReference type="Gene3D" id="2.40.380.10">
    <property type="entry name" value="FomD-like"/>
    <property type="match status" value="1"/>
</dbReference>
<dbReference type="InterPro" id="IPR050212">
    <property type="entry name" value="Ntdp-like"/>
</dbReference>
<dbReference type="EMBL" id="SDPU01000020">
    <property type="protein sequence ID" value="RYU12736.1"/>
    <property type="molecule type" value="Genomic_DNA"/>
</dbReference>
<feature type="region of interest" description="Disordered" evidence="2">
    <location>
        <begin position="256"/>
        <end position="279"/>
    </location>
</feature>
<dbReference type="SUPFAM" id="SSF159234">
    <property type="entry name" value="FomD-like"/>
    <property type="match status" value="1"/>
</dbReference>
<evidence type="ECO:0000259" key="3">
    <source>
        <dbReference type="Pfam" id="PF04167"/>
    </source>
</evidence>
<dbReference type="InterPro" id="IPR035930">
    <property type="entry name" value="FomD-like_sf"/>
</dbReference>
<protein>
    <submittedName>
        <fullName evidence="4">DUF402 domain-containing protein</fullName>
    </submittedName>
</protein>
<dbReference type="PANTHER" id="PTHR39159">
    <property type="match status" value="1"/>
</dbReference>
<evidence type="ECO:0000256" key="1">
    <source>
        <dbReference type="ARBA" id="ARBA00022801"/>
    </source>
</evidence>